<organism evidence="1 2">
    <name type="scientific">Sphingobium fluviale</name>
    <dbReference type="NCBI Taxonomy" id="2506423"/>
    <lineage>
        <taxon>Bacteria</taxon>
        <taxon>Pseudomonadati</taxon>
        <taxon>Pseudomonadota</taxon>
        <taxon>Alphaproteobacteria</taxon>
        <taxon>Sphingomonadales</taxon>
        <taxon>Sphingomonadaceae</taxon>
        <taxon>Sphingobium</taxon>
    </lineage>
</organism>
<gene>
    <name evidence="1" type="ORF">EQG66_00985</name>
</gene>
<evidence type="ECO:0000313" key="1">
    <source>
        <dbReference type="EMBL" id="RXR30895.1"/>
    </source>
</evidence>
<sequence length="100" mass="10787">MTQHDPILDPLFVESFNADLEALNSPARIAMTKLSSGAVVFELLDDEGQFVTLFPASATPEVTAAAYRLYGQGLNRGLRAGEDLAWSKLRHLIGAAAAER</sequence>
<dbReference type="AlphaFoldDB" id="A0A4Q1KMZ2"/>
<comment type="caution">
    <text evidence="1">The sequence shown here is derived from an EMBL/GenBank/DDBJ whole genome shotgun (WGS) entry which is preliminary data.</text>
</comment>
<dbReference type="OrthoDB" id="7476225at2"/>
<protein>
    <submittedName>
        <fullName evidence="1">Uncharacterized protein</fullName>
    </submittedName>
</protein>
<name>A0A4Q1KMZ2_9SPHN</name>
<accession>A0A4Q1KMZ2</accession>
<keyword evidence="2" id="KW-1185">Reference proteome</keyword>
<reference evidence="2" key="1">
    <citation type="submission" date="2019-01" db="EMBL/GenBank/DDBJ databases">
        <title>Cytophagaceae bacterium strain CAR-16.</title>
        <authorList>
            <person name="Chen W.-M."/>
        </authorList>
    </citation>
    <scope>NUCLEOTIDE SEQUENCE [LARGE SCALE GENOMIC DNA]</scope>
    <source>
        <strain evidence="2">CHR27</strain>
    </source>
</reference>
<dbReference type="RefSeq" id="WP_129402670.1">
    <property type="nucleotide sequence ID" value="NZ_SBKP01000001.1"/>
</dbReference>
<evidence type="ECO:0000313" key="2">
    <source>
        <dbReference type="Proteomes" id="UP000290958"/>
    </source>
</evidence>
<dbReference type="EMBL" id="SBKP01000001">
    <property type="protein sequence ID" value="RXR30895.1"/>
    <property type="molecule type" value="Genomic_DNA"/>
</dbReference>
<dbReference type="Proteomes" id="UP000290958">
    <property type="component" value="Unassembled WGS sequence"/>
</dbReference>
<proteinExistence type="predicted"/>